<dbReference type="Pfam" id="PF20308">
    <property type="entry name" value="TPR-S"/>
    <property type="match status" value="1"/>
</dbReference>
<dbReference type="PROSITE" id="PS50125">
    <property type="entry name" value="GUANYLATE_CYCLASE_2"/>
    <property type="match status" value="1"/>
</dbReference>
<dbReference type="RefSeq" id="WP_222991335.1">
    <property type="nucleotide sequence ID" value="NZ_JAINVV010000008.1"/>
</dbReference>
<dbReference type="InterPro" id="IPR046880">
    <property type="entry name" value="TPR-S"/>
</dbReference>
<evidence type="ECO:0000259" key="1">
    <source>
        <dbReference type="PROSITE" id="PS50125"/>
    </source>
</evidence>
<organism evidence="2 3">
    <name type="scientific">Sphingomonas colocasiae</name>
    <dbReference type="NCBI Taxonomy" id="1848973"/>
    <lineage>
        <taxon>Bacteria</taxon>
        <taxon>Pseudomonadati</taxon>
        <taxon>Pseudomonadota</taxon>
        <taxon>Alphaproteobacteria</taxon>
        <taxon>Sphingomonadales</taxon>
        <taxon>Sphingomonadaceae</taxon>
        <taxon>Sphingomonas</taxon>
    </lineage>
</organism>
<protein>
    <recommendedName>
        <fullName evidence="1">Guanylate cyclase domain-containing protein</fullName>
    </recommendedName>
</protein>
<dbReference type="Gene3D" id="3.30.70.1230">
    <property type="entry name" value="Nucleotide cyclase"/>
    <property type="match status" value="1"/>
</dbReference>
<gene>
    <name evidence="2" type="ORF">K7G82_18285</name>
</gene>
<evidence type="ECO:0000313" key="2">
    <source>
        <dbReference type="EMBL" id="MBY8824260.1"/>
    </source>
</evidence>
<feature type="domain" description="Guanylate cyclase" evidence="1">
    <location>
        <begin position="412"/>
        <end position="532"/>
    </location>
</feature>
<dbReference type="SUPFAM" id="SSF55073">
    <property type="entry name" value="Nucleotide cyclase"/>
    <property type="match status" value="1"/>
</dbReference>
<evidence type="ECO:0000313" key="3">
    <source>
        <dbReference type="Proteomes" id="UP000706039"/>
    </source>
</evidence>
<dbReference type="InterPro" id="IPR001054">
    <property type="entry name" value="A/G_cyclase"/>
</dbReference>
<proteinExistence type="predicted"/>
<dbReference type="SMART" id="SM00044">
    <property type="entry name" value="CYCc"/>
    <property type="match status" value="1"/>
</dbReference>
<name>A0ABS7PSE5_9SPHN</name>
<dbReference type="Proteomes" id="UP000706039">
    <property type="component" value="Unassembled WGS sequence"/>
</dbReference>
<sequence length="591" mass="62505">MTEALDRARRAIARGDLIAAYDEAVSAIGEGDESAAIRHQLVLALARMGDVDRAAELFGDYGLDRSDDPHHRAIGARLLKDRALVMPPGDRRLSALVAASDAYGALFDDSGDPYPGINAASLSALCGRNDNARQIAEAILRHPAIDDPRDYYMAATGAEALLILGHATESEAMLRRAVTLDGADHGARSTTCRQFAALAAHMGLAEGATDRLLAPIRPPRVIHYCGHMFASDADAESALAAGIASRLAADDVGFAYGALAAGADILIAEAMLARGGELHVVLPFAREDFVSQSVRPAGDAWVPRFERCLAAATSRTFASEMAYVGDPDQFAYGSRVAMGLAVLRAQHLGIAPRQFAIWDGGAVSGSAGTGADVATWRGRGGATDIVDPGAIDRALVRPPAEAEAQSDRALAAILFTDFPGFSGLAETVLPSFWNGVMRHVADVLDERGDEVLCRNSWGDALYAVASSATAAAEIALALQHRLADFDYGALGLSHSGGMRIGAHYGPAYRTLDRITGRTNFYGTEVSRAARIEPVTPPGAVFVTEPFAAILALEAPDAYRCRYVGRIALAKRYGTYPMYRLIRADAADAAAR</sequence>
<dbReference type="InterPro" id="IPR029787">
    <property type="entry name" value="Nucleotide_cyclase"/>
</dbReference>
<reference evidence="2 3" key="1">
    <citation type="submission" date="2021-08" db="EMBL/GenBank/DDBJ databases">
        <authorList>
            <person name="Tuo L."/>
        </authorList>
    </citation>
    <scope>NUCLEOTIDE SEQUENCE [LARGE SCALE GENOMIC DNA]</scope>
    <source>
        <strain evidence="2 3">JCM 31229</strain>
    </source>
</reference>
<dbReference type="Pfam" id="PF00211">
    <property type="entry name" value="Guanylate_cyc"/>
    <property type="match status" value="1"/>
</dbReference>
<accession>A0ABS7PSE5</accession>
<comment type="caution">
    <text evidence="2">The sequence shown here is derived from an EMBL/GenBank/DDBJ whole genome shotgun (WGS) entry which is preliminary data.</text>
</comment>
<dbReference type="EMBL" id="JAINVV010000008">
    <property type="protein sequence ID" value="MBY8824260.1"/>
    <property type="molecule type" value="Genomic_DNA"/>
</dbReference>
<keyword evidence="3" id="KW-1185">Reference proteome</keyword>